<evidence type="ECO:0000313" key="2">
    <source>
        <dbReference type="EMBL" id="OAQ60892.1"/>
    </source>
</evidence>
<name>A0A179F672_METCM</name>
<gene>
    <name evidence="2" type="ORF">VFPPC_01937</name>
</gene>
<keyword evidence="3" id="KW-1185">Reference proteome</keyword>
<dbReference type="GeneID" id="28845668"/>
<dbReference type="KEGG" id="pchm:VFPPC_01937"/>
<protein>
    <submittedName>
        <fullName evidence="2">Uncharacterized protein</fullName>
    </submittedName>
</protein>
<proteinExistence type="predicted"/>
<dbReference type="EMBL" id="LSBJ02000001">
    <property type="protein sequence ID" value="OAQ60892.1"/>
    <property type="molecule type" value="Genomic_DNA"/>
</dbReference>
<dbReference type="AlphaFoldDB" id="A0A179F672"/>
<dbReference type="Proteomes" id="UP000078397">
    <property type="component" value="Unassembled WGS sequence"/>
</dbReference>
<sequence length="155" mass="17041">MSVQGASQFSRKRPHCFPSPQQIPNTYGPANFTPPGSGVPATQMQSNYQQPQPHMAPQQVAQQNNYAPPSSSNHPATGEGYYWAELDGQPGMPHSPRIADQLAQAAINLMNAVANWINSRTKNDDSKLRLCAQLVAQDKQYRMGEGSTFPDQQMN</sequence>
<dbReference type="RefSeq" id="XP_018138701.1">
    <property type="nucleotide sequence ID" value="XM_018281674.1"/>
</dbReference>
<feature type="compositionally biased region" description="Polar residues" evidence="1">
    <location>
        <begin position="59"/>
        <end position="75"/>
    </location>
</feature>
<evidence type="ECO:0000256" key="1">
    <source>
        <dbReference type="SAM" id="MobiDB-lite"/>
    </source>
</evidence>
<feature type="region of interest" description="Disordered" evidence="1">
    <location>
        <begin position="1"/>
        <end position="96"/>
    </location>
</feature>
<comment type="caution">
    <text evidence="2">The sequence shown here is derived from an EMBL/GenBank/DDBJ whole genome shotgun (WGS) entry which is preliminary data.</text>
</comment>
<reference evidence="2 3" key="1">
    <citation type="journal article" date="2016" name="PLoS Pathog.">
        <title>Biosynthesis of antibiotic leucinostatins in bio-control fungus Purpureocillium lilacinum and their inhibition on phytophthora revealed by genome mining.</title>
        <authorList>
            <person name="Wang G."/>
            <person name="Liu Z."/>
            <person name="Lin R."/>
            <person name="Li E."/>
            <person name="Mao Z."/>
            <person name="Ling J."/>
            <person name="Yang Y."/>
            <person name="Yin W.B."/>
            <person name="Xie B."/>
        </authorList>
    </citation>
    <scope>NUCLEOTIDE SEQUENCE [LARGE SCALE GENOMIC DNA]</scope>
    <source>
        <strain evidence="2">170</strain>
    </source>
</reference>
<organism evidence="2 3">
    <name type="scientific">Pochonia chlamydosporia 170</name>
    <dbReference type="NCBI Taxonomy" id="1380566"/>
    <lineage>
        <taxon>Eukaryota</taxon>
        <taxon>Fungi</taxon>
        <taxon>Dikarya</taxon>
        <taxon>Ascomycota</taxon>
        <taxon>Pezizomycotina</taxon>
        <taxon>Sordariomycetes</taxon>
        <taxon>Hypocreomycetidae</taxon>
        <taxon>Hypocreales</taxon>
        <taxon>Clavicipitaceae</taxon>
        <taxon>Pochonia</taxon>
    </lineage>
</organism>
<feature type="compositionally biased region" description="Polar residues" evidence="1">
    <location>
        <begin position="40"/>
        <end position="52"/>
    </location>
</feature>
<evidence type="ECO:0000313" key="3">
    <source>
        <dbReference type="Proteomes" id="UP000078397"/>
    </source>
</evidence>
<accession>A0A179F672</accession>